<feature type="modified residue" description="4-aspartylphosphate" evidence="2">
    <location>
        <position position="53"/>
    </location>
</feature>
<dbReference type="Proteomes" id="UP001597337">
    <property type="component" value="Unassembled WGS sequence"/>
</dbReference>
<keyword evidence="5" id="KW-1185">Reference proteome</keyword>
<reference evidence="5" key="1">
    <citation type="journal article" date="2019" name="Int. J. Syst. Evol. Microbiol.">
        <title>The Global Catalogue of Microorganisms (GCM) 10K type strain sequencing project: providing services to taxonomists for standard genome sequencing and annotation.</title>
        <authorList>
            <consortium name="The Broad Institute Genomics Platform"/>
            <consortium name="The Broad Institute Genome Sequencing Center for Infectious Disease"/>
            <person name="Wu L."/>
            <person name="Ma J."/>
        </authorList>
    </citation>
    <scope>NUCLEOTIDE SEQUENCE [LARGE SCALE GENOMIC DNA]</scope>
    <source>
        <strain evidence="5">KACC 12597</strain>
    </source>
</reference>
<dbReference type="InterPro" id="IPR036890">
    <property type="entry name" value="HATPase_C_sf"/>
</dbReference>
<dbReference type="Pfam" id="PF00072">
    <property type="entry name" value="Response_reg"/>
    <property type="match status" value="1"/>
</dbReference>
<dbReference type="InterPro" id="IPR001789">
    <property type="entry name" value="Sig_transdc_resp-reg_receiver"/>
</dbReference>
<dbReference type="InterPro" id="IPR050595">
    <property type="entry name" value="Bact_response_regulator"/>
</dbReference>
<feature type="domain" description="Response regulatory" evidence="3">
    <location>
        <begin position="3"/>
        <end position="120"/>
    </location>
</feature>
<dbReference type="EMBL" id="JBHUHX010000040">
    <property type="protein sequence ID" value="MFD2113071.1"/>
    <property type="molecule type" value="Genomic_DNA"/>
</dbReference>
<dbReference type="PROSITE" id="PS50110">
    <property type="entry name" value="RESPONSE_REGULATORY"/>
    <property type="match status" value="1"/>
</dbReference>
<dbReference type="SUPFAM" id="SSF52172">
    <property type="entry name" value="CheY-like"/>
    <property type="match status" value="1"/>
</dbReference>
<dbReference type="RefSeq" id="WP_386027742.1">
    <property type="nucleotide sequence ID" value="NZ_JBHUHX010000040.1"/>
</dbReference>
<dbReference type="PANTHER" id="PTHR44591">
    <property type="entry name" value="STRESS RESPONSE REGULATOR PROTEIN 1"/>
    <property type="match status" value="1"/>
</dbReference>
<keyword evidence="1 2" id="KW-0597">Phosphoprotein</keyword>
<dbReference type="SMART" id="SM00448">
    <property type="entry name" value="REC"/>
    <property type="match status" value="1"/>
</dbReference>
<evidence type="ECO:0000313" key="4">
    <source>
        <dbReference type="EMBL" id="MFD2113071.1"/>
    </source>
</evidence>
<dbReference type="Gene3D" id="3.40.50.2300">
    <property type="match status" value="1"/>
</dbReference>
<accession>A0ABW4YA15</accession>
<dbReference type="Gene3D" id="3.30.565.10">
    <property type="entry name" value="Histidine kinase-like ATPase, C-terminal domain"/>
    <property type="match status" value="1"/>
</dbReference>
<proteinExistence type="predicted"/>
<protein>
    <submittedName>
        <fullName evidence="4">Response regulator</fullName>
    </submittedName>
</protein>
<dbReference type="PANTHER" id="PTHR44591:SF3">
    <property type="entry name" value="RESPONSE REGULATORY DOMAIN-CONTAINING PROTEIN"/>
    <property type="match status" value="1"/>
</dbReference>
<organism evidence="4 5">
    <name type="scientific">Thiorhodococcus fuscus</name>
    <dbReference type="NCBI Taxonomy" id="527200"/>
    <lineage>
        <taxon>Bacteria</taxon>
        <taxon>Pseudomonadati</taxon>
        <taxon>Pseudomonadota</taxon>
        <taxon>Gammaproteobacteria</taxon>
        <taxon>Chromatiales</taxon>
        <taxon>Chromatiaceae</taxon>
        <taxon>Thiorhodococcus</taxon>
    </lineage>
</organism>
<gene>
    <name evidence="4" type="ORF">ACFSJC_14565</name>
</gene>
<comment type="caution">
    <text evidence="4">The sequence shown here is derived from an EMBL/GenBank/DDBJ whole genome shotgun (WGS) entry which is preliminary data.</text>
</comment>
<sequence length="305" mass="33733">MARLLIVDDEPINLEIIAHCLGDDHTLSFAHDGLEAWQILQSEPDVFDGVILDRMMPRMDGIDVLRRLKADIRFRDVPVIMQSAADSSEEVAEGLAAGAWYYLAKPYSTKALTRILAAALDDRRSRRDLARLGSEMKGMLSMTQQATYAFRHLDDVSMLASVLAQACPHAEAVSMGLSELMLNAVEHGNLGIDYAEKGRLIEAGDWQAEVERRLADPAQAERFATIEFRRESDHLSFLISDQGSGFEWGRYLDLDAARAFDSHGRGIAMARHLAFSSLEYLGCGSQVRVTVVPIEEGGEDGQPVP</sequence>
<evidence type="ECO:0000313" key="5">
    <source>
        <dbReference type="Proteomes" id="UP001597337"/>
    </source>
</evidence>
<evidence type="ECO:0000259" key="3">
    <source>
        <dbReference type="PROSITE" id="PS50110"/>
    </source>
</evidence>
<evidence type="ECO:0000256" key="2">
    <source>
        <dbReference type="PROSITE-ProRule" id="PRU00169"/>
    </source>
</evidence>
<dbReference type="InterPro" id="IPR011006">
    <property type="entry name" value="CheY-like_superfamily"/>
</dbReference>
<dbReference type="SUPFAM" id="SSF55874">
    <property type="entry name" value="ATPase domain of HSP90 chaperone/DNA topoisomerase II/histidine kinase"/>
    <property type="match status" value="1"/>
</dbReference>
<name>A0ABW4YA15_9GAMM</name>
<evidence type="ECO:0000256" key="1">
    <source>
        <dbReference type="ARBA" id="ARBA00022553"/>
    </source>
</evidence>